<keyword evidence="2" id="KW-0175">Coiled coil</keyword>
<proteinExistence type="predicted"/>
<keyword evidence="5" id="KW-1185">Reference proteome</keyword>
<gene>
    <name evidence="4" type="ORF">pdam_00021724</name>
</gene>
<reference evidence="4 5" key="1">
    <citation type="journal article" date="2018" name="Sci. Rep.">
        <title>Comparative analysis of the Pocillopora damicornis genome highlights role of immune system in coral evolution.</title>
        <authorList>
            <person name="Cunning R."/>
            <person name="Bay R.A."/>
            <person name="Gillette P."/>
            <person name="Baker A.C."/>
            <person name="Traylor-Knowles N."/>
        </authorList>
    </citation>
    <scope>NUCLEOTIDE SEQUENCE [LARGE SCALE GENOMIC DNA]</scope>
    <source>
        <strain evidence="4">RSMAS</strain>
        <tissue evidence="4">Whole animal</tissue>
    </source>
</reference>
<evidence type="ECO:0000313" key="5">
    <source>
        <dbReference type="Proteomes" id="UP000275408"/>
    </source>
</evidence>
<dbReference type="SUPFAM" id="SSF52540">
    <property type="entry name" value="P-loop containing nucleoside triphosphate hydrolases"/>
    <property type="match status" value="1"/>
</dbReference>
<evidence type="ECO:0000256" key="2">
    <source>
        <dbReference type="SAM" id="Coils"/>
    </source>
</evidence>
<evidence type="ECO:0000259" key="3">
    <source>
        <dbReference type="Pfam" id="PF00350"/>
    </source>
</evidence>
<dbReference type="PROSITE" id="PS00107">
    <property type="entry name" value="PROTEIN_KINASE_ATP"/>
    <property type="match status" value="1"/>
</dbReference>
<comment type="caution">
    <text evidence="4">The sequence shown here is derived from an EMBL/GenBank/DDBJ whole genome shotgun (WGS) entry which is preliminary data.</text>
</comment>
<dbReference type="Gene3D" id="3.30.200.20">
    <property type="entry name" value="Phosphorylase Kinase, domain 1"/>
    <property type="match status" value="1"/>
</dbReference>
<dbReference type="Proteomes" id="UP000275408">
    <property type="component" value="Unassembled WGS sequence"/>
</dbReference>
<dbReference type="InterPro" id="IPR045063">
    <property type="entry name" value="Dynamin_N"/>
</dbReference>
<feature type="domain" description="Dynamin N-terminal" evidence="3">
    <location>
        <begin position="126"/>
        <end position="264"/>
    </location>
</feature>
<dbReference type="Pfam" id="PF00350">
    <property type="entry name" value="Dynamin_N"/>
    <property type="match status" value="1"/>
</dbReference>
<evidence type="ECO:0000313" key="4">
    <source>
        <dbReference type="EMBL" id="RMX55977.1"/>
    </source>
</evidence>
<dbReference type="AlphaFoldDB" id="A0A3M6UQY7"/>
<sequence>MMSTGLEKVDTIDDIQEACELVKSFGLSTKGLDSLSEVKNKLREHLKGLEETSSRKIGETHEVISNAGKSDADKRRKLLDLYKRTEQFMGQFEAEFLEILEKSFEDLNKSLQERKQNVEPSDQYVVLVAGETSAGKSSVINLILGEDLLPSRTLSTTSTICELKYGEKPMVGVHYKPNGTKTPEPAFHELNDGSKTYKEQIEKFVYVKEDREKTPYEKIELFFPHPLFKENVMIVDSPGVGESDVMSSFVLNYLPRAFCFMYVLCTSNAGGIQPDRLGKLLTCAQDLRKSANLDLSLSAACTLFVCNKWDLVEDNEREEVKRDTVKRLTRILGNFNPKSQIVYLSCKTAQWLEDLLDRMSRQVCIKLKSAKMSHQETEEKIKRVLRRMEELQNSQKRIFDELNRLLPFISKQLEDAVLYLRLIKEKILKLREGDELIYQRLLEDERGSTEIRKIYEPLNNELEFLRRNVTVYTLREIGQSDFAREELKCDVENLDFFIGGGSFSAVFRGILHRKGSPEIMVAIKMYSDPLTSNNVWHFVDEERALRQKLNEADDIAEVIDSMQNLSIPI</sequence>
<protein>
    <recommendedName>
        <fullName evidence="3">Dynamin N-terminal domain-containing protein</fullName>
    </recommendedName>
</protein>
<accession>A0A3M6UQY7</accession>
<keyword evidence="1" id="KW-0067">ATP-binding</keyword>
<name>A0A3M6UQY7_POCDA</name>
<organism evidence="4 5">
    <name type="scientific">Pocillopora damicornis</name>
    <name type="common">Cauliflower coral</name>
    <name type="synonym">Millepora damicornis</name>
    <dbReference type="NCBI Taxonomy" id="46731"/>
    <lineage>
        <taxon>Eukaryota</taxon>
        <taxon>Metazoa</taxon>
        <taxon>Cnidaria</taxon>
        <taxon>Anthozoa</taxon>
        <taxon>Hexacorallia</taxon>
        <taxon>Scleractinia</taxon>
        <taxon>Astrocoeniina</taxon>
        <taxon>Pocilloporidae</taxon>
        <taxon>Pocillopora</taxon>
    </lineage>
</organism>
<dbReference type="PANTHER" id="PTHR26392">
    <property type="entry name" value="MITOGEN-ACTIVATED PROTEIN KINASE KINASE KINASE 7-RELATED"/>
    <property type="match status" value="1"/>
</dbReference>
<dbReference type="InterPro" id="IPR027417">
    <property type="entry name" value="P-loop_NTPase"/>
</dbReference>
<evidence type="ECO:0000256" key="1">
    <source>
        <dbReference type="PROSITE-ProRule" id="PRU10141"/>
    </source>
</evidence>
<dbReference type="PANTHER" id="PTHR26392:SF92">
    <property type="entry name" value="PROTEIN KINASE DOMAIN-CONTAINING PROTEIN"/>
    <property type="match status" value="1"/>
</dbReference>
<dbReference type="OrthoDB" id="5983025at2759"/>
<dbReference type="GO" id="GO:0005524">
    <property type="term" value="F:ATP binding"/>
    <property type="evidence" value="ECO:0007669"/>
    <property type="project" value="UniProtKB-UniRule"/>
</dbReference>
<dbReference type="EMBL" id="RCHS01000960">
    <property type="protein sequence ID" value="RMX55977.1"/>
    <property type="molecule type" value="Genomic_DNA"/>
</dbReference>
<keyword evidence="1" id="KW-0547">Nucleotide-binding</keyword>
<dbReference type="InterPro" id="IPR017441">
    <property type="entry name" value="Protein_kinase_ATP_BS"/>
</dbReference>
<feature type="coiled-coil region" evidence="2">
    <location>
        <begin position="367"/>
        <end position="401"/>
    </location>
</feature>
<dbReference type="STRING" id="46731.A0A3M6UQY7"/>
<dbReference type="Gene3D" id="3.40.50.300">
    <property type="entry name" value="P-loop containing nucleotide triphosphate hydrolases"/>
    <property type="match status" value="1"/>
</dbReference>
<feature type="binding site" evidence="1">
    <location>
        <position position="524"/>
    </location>
    <ligand>
        <name>ATP</name>
        <dbReference type="ChEBI" id="CHEBI:30616"/>
    </ligand>
</feature>